<name>A0A939T656_9ACTN</name>
<protein>
    <submittedName>
        <fullName evidence="1">Uncharacterized protein</fullName>
    </submittedName>
</protein>
<comment type="caution">
    <text evidence="1">The sequence shown here is derived from an EMBL/GenBank/DDBJ whole genome shotgun (WGS) entry which is preliminary data.</text>
</comment>
<reference evidence="1" key="1">
    <citation type="submission" date="2021-03" db="EMBL/GenBank/DDBJ databases">
        <authorList>
            <person name="Kanchanasin P."/>
            <person name="Saeng-In P."/>
            <person name="Phongsopitanun W."/>
            <person name="Yuki M."/>
            <person name="Kudo T."/>
            <person name="Ohkuma M."/>
            <person name="Tanasupawat S."/>
        </authorList>
    </citation>
    <scope>NUCLEOTIDE SEQUENCE</scope>
    <source>
        <strain evidence="1">GKU 128</strain>
    </source>
</reference>
<organism evidence="1 2">
    <name type="scientific">Actinomadura barringtoniae</name>
    <dbReference type="NCBI Taxonomy" id="1427535"/>
    <lineage>
        <taxon>Bacteria</taxon>
        <taxon>Bacillati</taxon>
        <taxon>Actinomycetota</taxon>
        <taxon>Actinomycetes</taxon>
        <taxon>Streptosporangiales</taxon>
        <taxon>Thermomonosporaceae</taxon>
        <taxon>Actinomadura</taxon>
    </lineage>
</organism>
<gene>
    <name evidence="1" type="ORF">J4573_46135</name>
</gene>
<dbReference type="EMBL" id="JAGEOJ010000027">
    <property type="protein sequence ID" value="MBO2454536.1"/>
    <property type="molecule type" value="Genomic_DNA"/>
</dbReference>
<evidence type="ECO:0000313" key="1">
    <source>
        <dbReference type="EMBL" id="MBO2454536.1"/>
    </source>
</evidence>
<dbReference type="Proteomes" id="UP000669179">
    <property type="component" value="Unassembled WGS sequence"/>
</dbReference>
<dbReference type="RefSeq" id="WP_208262745.1">
    <property type="nucleotide sequence ID" value="NZ_JAGEOJ010000027.1"/>
</dbReference>
<accession>A0A939T656</accession>
<proteinExistence type="predicted"/>
<sequence>MGESAEVRIVGVERDDGLVLRSSGLSARDLPELRVIALPPYLGQGWAQILGLLAQRVAASGHIPDEVDLGPGGVVRLVQEEGHLTPLPPHGFKGSLDDWRRDLLTHLFPAATT</sequence>
<evidence type="ECO:0000313" key="2">
    <source>
        <dbReference type="Proteomes" id="UP000669179"/>
    </source>
</evidence>
<keyword evidence="2" id="KW-1185">Reference proteome</keyword>
<dbReference type="AlphaFoldDB" id="A0A939T656"/>